<keyword evidence="5 10" id="KW-0133">Cell shape</keyword>
<evidence type="ECO:0000256" key="6">
    <source>
        <dbReference type="ARBA" id="ARBA00022984"/>
    </source>
</evidence>
<name>A0ABV9Z8N1_9HYPH</name>
<dbReference type="RefSeq" id="WP_379771273.1">
    <property type="nucleotide sequence ID" value="NZ_JBHSJF010000006.1"/>
</dbReference>
<accession>A0ABV9Z8N1</accession>
<feature type="domain" description="Glycosyl transferase family 28 C-terminal" evidence="12">
    <location>
        <begin position="190"/>
        <end position="355"/>
    </location>
</feature>
<comment type="caution">
    <text evidence="13">The sequence shown here is derived from an EMBL/GenBank/DDBJ whole genome shotgun (WGS) entry which is preliminary data.</text>
</comment>
<reference evidence="14" key="1">
    <citation type="journal article" date="2019" name="Int. J. Syst. Evol. Microbiol.">
        <title>The Global Catalogue of Microorganisms (GCM) 10K type strain sequencing project: providing services to taxonomists for standard genome sequencing and annotation.</title>
        <authorList>
            <consortium name="The Broad Institute Genomics Platform"/>
            <consortium name="The Broad Institute Genome Sequencing Center for Infectious Disease"/>
            <person name="Wu L."/>
            <person name="Ma J."/>
        </authorList>
    </citation>
    <scope>NUCLEOTIDE SEQUENCE [LARGE SCALE GENOMIC DNA]</scope>
    <source>
        <strain evidence="14">CGMCC 1.16444</strain>
    </source>
</reference>
<comment type="subcellular location">
    <subcellularLocation>
        <location evidence="10">Cell membrane</location>
        <topology evidence="10">Peripheral membrane protein</topology>
        <orientation evidence="10">Cytoplasmic side</orientation>
    </subcellularLocation>
</comment>
<evidence type="ECO:0000256" key="5">
    <source>
        <dbReference type="ARBA" id="ARBA00022960"/>
    </source>
</evidence>
<evidence type="ECO:0000313" key="14">
    <source>
        <dbReference type="Proteomes" id="UP001595796"/>
    </source>
</evidence>
<dbReference type="Pfam" id="PF04101">
    <property type="entry name" value="Glyco_tran_28_C"/>
    <property type="match status" value="1"/>
</dbReference>
<dbReference type="PANTHER" id="PTHR21015:SF22">
    <property type="entry name" value="GLYCOSYLTRANSFERASE"/>
    <property type="match status" value="1"/>
</dbReference>
<dbReference type="HAMAP" id="MF_00033">
    <property type="entry name" value="MurG"/>
    <property type="match status" value="1"/>
</dbReference>
<dbReference type="GO" id="GO:0016757">
    <property type="term" value="F:glycosyltransferase activity"/>
    <property type="evidence" value="ECO:0007669"/>
    <property type="project" value="UniProtKB-KW"/>
</dbReference>
<dbReference type="Proteomes" id="UP001595796">
    <property type="component" value="Unassembled WGS sequence"/>
</dbReference>
<sequence>MAVVRPVLLAAGGTGGHLFPAEALATELGKRGIPVELVTDPRARDYAITFPARAIHAVSSATFGSRNPIDIFKSASKLGLGFGESARLLRAIRPSVVVGFGGYPSLPPLAAAQLLKMPTVVHEQNAVLGRANRLLAKRATRIATGFPTLAKASDQVLAKGAHVGNPVREAVLKAADSTYYPPRPDGFLRLLVFGGSQGARVMSEIVPAAMKWLEPEFHPHLVIVQQARAEDIEAVSGIYASAKIQAEVAPFFRDLPARMADSHLVIARSGASTVAELAVVGRPSILVPLPHSLDNDQLENARSLASVGGTTVVPQSEFTPQALARLLTDLMAKPQTLATQAAAARSYGKPDAAARLADLVLEVARVHS</sequence>
<dbReference type="CDD" id="cd03785">
    <property type="entry name" value="GT28_MurG"/>
    <property type="match status" value="1"/>
</dbReference>
<feature type="binding site" evidence="10">
    <location>
        <position position="297"/>
    </location>
    <ligand>
        <name>UDP-N-acetyl-alpha-D-glucosamine</name>
        <dbReference type="ChEBI" id="CHEBI:57705"/>
    </ligand>
</feature>
<organism evidence="13 14">
    <name type="scientific">Flaviflagellibacter deserti</name>
    <dbReference type="NCBI Taxonomy" id="2267266"/>
    <lineage>
        <taxon>Bacteria</taxon>
        <taxon>Pseudomonadati</taxon>
        <taxon>Pseudomonadota</taxon>
        <taxon>Alphaproteobacteria</taxon>
        <taxon>Hyphomicrobiales</taxon>
        <taxon>Flaviflagellibacter</taxon>
    </lineage>
</organism>
<keyword evidence="3 10" id="KW-0328">Glycosyltransferase</keyword>
<keyword evidence="6 10" id="KW-0573">Peptidoglycan synthesis</keyword>
<dbReference type="PANTHER" id="PTHR21015">
    <property type="entry name" value="UDP-N-ACETYLGLUCOSAMINE--N-ACETYLMURAMYL-(PENTAPEPTIDE) PYROPHOSPHORYL-UNDECAPRENOL N-ACETYLGLUCOSAMINE TRANSFERASE 1"/>
    <property type="match status" value="1"/>
</dbReference>
<dbReference type="InterPro" id="IPR004276">
    <property type="entry name" value="GlycoTrans_28_N"/>
</dbReference>
<protein>
    <recommendedName>
        <fullName evidence="10">UDP-N-acetylglucosamine--N-acetylmuramyl-(pentapeptide) pyrophosphoryl-undecaprenol N-acetylglucosamine transferase</fullName>
        <ecNumber evidence="10">2.4.1.227</ecNumber>
    </recommendedName>
    <alternativeName>
        <fullName evidence="10">Undecaprenyl-PP-MurNAc-pentapeptide-UDPGlcNAc GlcNAc transferase</fullName>
    </alternativeName>
</protein>
<comment type="caution">
    <text evidence="10">Lacks conserved residue(s) required for the propagation of feature annotation.</text>
</comment>
<dbReference type="InterPro" id="IPR007235">
    <property type="entry name" value="Glyco_trans_28_C"/>
</dbReference>
<evidence type="ECO:0000256" key="9">
    <source>
        <dbReference type="ARBA" id="ARBA00023316"/>
    </source>
</evidence>
<dbReference type="Pfam" id="PF03033">
    <property type="entry name" value="Glyco_transf_28"/>
    <property type="match status" value="1"/>
</dbReference>
<evidence type="ECO:0000259" key="12">
    <source>
        <dbReference type="Pfam" id="PF04101"/>
    </source>
</evidence>
<comment type="catalytic activity">
    <reaction evidence="10">
        <text>di-trans,octa-cis-undecaprenyl diphospho-N-acetyl-alpha-D-muramoyl-L-alanyl-D-glutamyl-meso-2,6-diaminopimeloyl-D-alanyl-D-alanine + UDP-N-acetyl-alpha-D-glucosamine = di-trans,octa-cis-undecaprenyl diphospho-[N-acetyl-alpha-D-glucosaminyl-(1-&gt;4)]-N-acetyl-alpha-D-muramoyl-L-alanyl-D-glutamyl-meso-2,6-diaminopimeloyl-D-alanyl-D-alanine + UDP + H(+)</text>
        <dbReference type="Rhea" id="RHEA:31227"/>
        <dbReference type="ChEBI" id="CHEBI:15378"/>
        <dbReference type="ChEBI" id="CHEBI:57705"/>
        <dbReference type="ChEBI" id="CHEBI:58223"/>
        <dbReference type="ChEBI" id="CHEBI:61387"/>
        <dbReference type="ChEBI" id="CHEBI:61388"/>
        <dbReference type="EC" id="2.4.1.227"/>
    </reaction>
</comment>
<dbReference type="NCBIfam" id="TIGR01133">
    <property type="entry name" value="murG"/>
    <property type="match status" value="1"/>
</dbReference>
<dbReference type="InterPro" id="IPR006009">
    <property type="entry name" value="GlcNAc_MurG"/>
</dbReference>
<keyword evidence="4 10" id="KW-0808">Transferase</keyword>
<keyword evidence="1 10" id="KW-1003">Cell membrane</keyword>
<evidence type="ECO:0000256" key="3">
    <source>
        <dbReference type="ARBA" id="ARBA00022676"/>
    </source>
</evidence>
<evidence type="ECO:0000256" key="8">
    <source>
        <dbReference type="ARBA" id="ARBA00023306"/>
    </source>
</evidence>
<evidence type="ECO:0000256" key="10">
    <source>
        <dbReference type="HAMAP-Rule" id="MF_00033"/>
    </source>
</evidence>
<comment type="similarity">
    <text evidence="10">Belongs to the glycosyltransferase 28 family. MurG subfamily.</text>
</comment>
<evidence type="ECO:0000256" key="4">
    <source>
        <dbReference type="ARBA" id="ARBA00022679"/>
    </source>
</evidence>
<dbReference type="EMBL" id="JBHSJF010000006">
    <property type="protein sequence ID" value="MFC5069236.1"/>
    <property type="molecule type" value="Genomic_DNA"/>
</dbReference>
<feature type="binding site" evidence="10">
    <location>
        <position position="125"/>
    </location>
    <ligand>
        <name>UDP-N-acetyl-alpha-D-glucosamine</name>
        <dbReference type="ChEBI" id="CHEBI:57705"/>
    </ligand>
</feature>
<comment type="function">
    <text evidence="10">Cell wall formation. Catalyzes the transfer of a GlcNAc subunit on undecaprenyl-pyrophosphoryl-MurNAc-pentapeptide (lipid intermediate I) to form undecaprenyl-pyrophosphoryl-MurNAc-(pentapeptide)GlcNAc (lipid intermediate II).</text>
</comment>
<keyword evidence="9 10" id="KW-0961">Cell wall biogenesis/degradation</keyword>
<feature type="binding site" evidence="10">
    <location>
        <position position="196"/>
    </location>
    <ligand>
        <name>UDP-N-acetyl-alpha-D-glucosamine</name>
        <dbReference type="ChEBI" id="CHEBI:57705"/>
    </ligand>
</feature>
<evidence type="ECO:0000256" key="7">
    <source>
        <dbReference type="ARBA" id="ARBA00023136"/>
    </source>
</evidence>
<feature type="binding site" evidence="10">
    <location>
        <begin position="14"/>
        <end position="16"/>
    </location>
    <ligand>
        <name>UDP-N-acetyl-alpha-D-glucosamine</name>
        <dbReference type="ChEBI" id="CHEBI:57705"/>
    </ligand>
</feature>
<feature type="domain" description="Glycosyltransferase family 28 N-terminal" evidence="11">
    <location>
        <begin position="7"/>
        <end position="143"/>
    </location>
</feature>
<keyword evidence="8 10" id="KW-0131">Cell cycle</keyword>
<dbReference type="SUPFAM" id="SSF53756">
    <property type="entry name" value="UDP-Glycosyltransferase/glycogen phosphorylase"/>
    <property type="match status" value="1"/>
</dbReference>
<evidence type="ECO:0000313" key="13">
    <source>
        <dbReference type="EMBL" id="MFC5069236.1"/>
    </source>
</evidence>
<keyword evidence="7 10" id="KW-0472">Membrane</keyword>
<keyword evidence="2 10" id="KW-0132">Cell division</keyword>
<evidence type="ECO:0000256" key="2">
    <source>
        <dbReference type="ARBA" id="ARBA00022618"/>
    </source>
</evidence>
<evidence type="ECO:0000256" key="1">
    <source>
        <dbReference type="ARBA" id="ARBA00022475"/>
    </source>
</evidence>
<gene>
    <name evidence="10 13" type="primary">murG</name>
    <name evidence="13" type="ORF">ACFPFW_14560</name>
</gene>
<dbReference type="Gene3D" id="3.40.50.2000">
    <property type="entry name" value="Glycogen Phosphorylase B"/>
    <property type="match status" value="2"/>
</dbReference>
<comment type="pathway">
    <text evidence="10">Cell wall biogenesis; peptidoglycan biosynthesis.</text>
</comment>
<dbReference type="EC" id="2.4.1.227" evidence="10"/>
<evidence type="ECO:0000259" key="11">
    <source>
        <dbReference type="Pfam" id="PF03033"/>
    </source>
</evidence>
<proteinExistence type="inferred from homology"/>
<feature type="binding site" evidence="10">
    <location>
        <position position="168"/>
    </location>
    <ligand>
        <name>UDP-N-acetyl-alpha-D-glucosamine</name>
        <dbReference type="ChEBI" id="CHEBI:57705"/>
    </ligand>
</feature>
<keyword evidence="14" id="KW-1185">Reference proteome</keyword>